<dbReference type="AlphaFoldDB" id="A0A0F9UJT1"/>
<reference evidence="1" key="1">
    <citation type="journal article" date="2015" name="Nature">
        <title>Complex archaea that bridge the gap between prokaryotes and eukaryotes.</title>
        <authorList>
            <person name="Spang A."/>
            <person name="Saw J.H."/>
            <person name="Jorgensen S.L."/>
            <person name="Zaremba-Niedzwiedzka K."/>
            <person name="Martijn J."/>
            <person name="Lind A.E."/>
            <person name="van Eijk R."/>
            <person name="Schleper C."/>
            <person name="Guy L."/>
            <person name="Ettema T.J."/>
        </authorList>
    </citation>
    <scope>NUCLEOTIDE SEQUENCE</scope>
</reference>
<name>A0A0F9UJT1_9ZZZZ</name>
<gene>
    <name evidence="1" type="ORF">LCGC14_0598590</name>
</gene>
<evidence type="ECO:0000313" key="1">
    <source>
        <dbReference type="EMBL" id="KKN53833.1"/>
    </source>
</evidence>
<comment type="caution">
    <text evidence="1">The sequence shown here is derived from an EMBL/GenBank/DDBJ whole genome shotgun (WGS) entry which is preliminary data.</text>
</comment>
<accession>A0A0F9UJT1</accession>
<sequence>MPVAAVTENKNSNVDVYSLNVEIVQFTTATSGDFYDCRKLSQVDAAFAAQGTTDGVEIQCSWALKANGQPRVTLTLETGNNVTGTLTIYGRP</sequence>
<protein>
    <submittedName>
        <fullName evidence="1">Uncharacterized protein</fullName>
    </submittedName>
</protein>
<proteinExistence type="predicted"/>
<dbReference type="EMBL" id="LAZR01000955">
    <property type="protein sequence ID" value="KKN53833.1"/>
    <property type="molecule type" value="Genomic_DNA"/>
</dbReference>
<organism evidence="1">
    <name type="scientific">marine sediment metagenome</name>
    <dbReference type="NCBI Taxonomy" id="412755"/>
    <lineage>
        <taxon>unclassified sequences</taxon>
        <taxon>metagenomes</taxon>
        <taxon>ecological metagenomes</taxon>
    </lineage>
</organism>